<dbReference type="HOGENOM" id="CLU_029291_0_0_1"/>
<gene>
    <name evidence="3" type="ORF">CAPTEDRAFT_209600</name>
</gene>
<reference evidence="4" key="3">
    <citation type="submission" date="2015-06" db="UniProtKB">
        <authorList>
            <consortium name="EnsemblMetazoa"/>
        </authorList>
    </citation>
    <scope>IDENTIFICATION</scope>
</reference>
<feature type="compositionally biased region" description="Acidic residues" evidence="1">
    <location>
        <begin position="258"/>
        <end position="278"/>
    </location>
</feature>
<reference evidence="5" key="1">
    <citation type="submission" date="2012-12" db="EMBL/GenBank/DDBJ databases">
        <authorList>
            <person name="Hellsten U."/>
            <person name="Grimwood J."/>
            <person name="Chapman J.A."/>
            <person name="Shapiro H."/>
            <person name="Aerts A."/>
            <person name="Otillar R.P."/>
            <person name="Terry A.Y."/>
            <person name="Boore J.L."/>
            <person name="Simakov O."/>
            <person name="Marletaz F."/>
            <person name="Cho S.-J."/>
            <person name="Edsinger-Gonzales E."/>
            <person name="Havlak P."/>
            <person name="Kuo D.-H."/>
            <person name="Larsson T."/>
            <person name="Lv J."/>
            <person name="Arendt D."/>
            <person name="Savage R."/>
            <person name="Osoegawa K."/>
            <person name="de Jong P."/>
            <person name="Lindberg D.R."/>
            <person name="Seaver E.C."/>
            <person name="Weisblat D.A."/>
            <person name="Putnam N.H."/>
            <person name="Grigoriev I.V."/>
            <person name="Rokhsar D.S."/>
        </authorList>
    </citation>
    <scope>NUCLEOTIDE SEQUENCE</scope>
    <source>
        <strain evidence="5">I ESC-2004</strain>
    </source>
</reference>
<feature type="compositionally biased region" description="Basic and acidic residues" evidence="1">
    <location>
        <begin position="213"/>
        <end position="237"/>
    </location>
</feature>
<keyword evidence="5" id="KW-1185">Reference proteome</keyword>
<dbReference type="EMBL" id="KB310606">
    <property type="protein sequence ID" value="ELT91224.1"/>
    <property type="molecule type" value="Genomic_DNA"/>
</dbReference>
<dbReference type="PANTHER" id="PTHR24068">
    <property type="entry name" value="UBIQUITIN-CONJUGATING ENZYME E2"/>
    <property type="match status" value="1"/>
</dbReference>
<dbReference type="OrthoDB" id="9978460at2759"/>
<evidence type="ECO:0000259" key="2">
    <source>
        <dbReference type="PROSITE" id="PS50127"/>
    </source>
</evidence>
<name>R7TBY9_CAPTE</name>
<proteinExistence type="predicted"/>
<feature type="domain" description="UBC core" evidence="2">
    <location>
        <begin position="1"/>
        <end position="164"/>
    </location>
</feature>
<reference evidence="3 5" key="2">
    <citation type="journal article" date="2013" name="Nature">
        <title>Insights into bilaterian evolution from three spiralian genomes.</title>
        <authorList>
            <person name="Simakov O."/>
            <person name="Marletaz F."/>
            <person name="Cho S.J."/>
            <person name="Edsinger-Gonzales E."/>
            <person name="Havlak P."/>
            <person name="Hellsten U."/>
            <person name="Kuo D.H."/>
            <person name="Larsson T."/>
            <person name="Lv J."/>
            <person name="Arendt D."/>
            <person name="Savage R."/>
            <person name="Osoegawa K."/>
            <person name="de Jong P."/>
            <person name="Grimwood J."/>
            <person name="Chapman J.A."/>
            <person name="Shapiro H."/>
            <person name="Aerts A."/>
            <person name="Otillar R.P."/>
            <person name="Terry A.Y."/>
            <person name="Boore J.L."/>
            <person name="Grigoriev I.V."/>
            <person name="Lindberg D.R."/>
            <person name="Seaver E.C."/>
            <person name="Weisblat D.A."/>
            <person name="Putnam N.H."/>
            <person name="Rokhsar D.S."/>
        </authorList>
    </citation>
    <scope>NUCLEOTIDE SEQUENCE</scope>
    <source>
        <strain evidence="3 5">I ESC-2004</strain>
    </source>
</reference>
<dbReference type="SMART" id="SM00212">
    <property type="entry name" value="UBCc"/>
    <property type="match status" value="1"/>
</dbReference>
<evidence type="ECO:0000313" key="5">
    <source>
        <dbReference type="Proteomes" id="UP000014760"/>
    </source>
</evidence>
<dbReference type="CDD" id="cd23794">
    <property type="entry name" value="UBCc_UBE2F_UBE2M"/>
    <property type="match status" value="1"/>
</dbReference>
<dbReference type="STRING" id="283909.R7TBY9"/>
<evidence type="ECO:0000256" key="1">
    <source>
        <dbReference type="SAM" id="MobiDB-lite"/>
    </source>
</evidence>
<dbReference type="Gene3D" id="3.10.110.10">
    <property type="entry name" value="Ubiquitin Conjugating Enzyme"/>
    <property type="match status" value="1"/>
</dbReference>
<dbReference type="AlphaFoldDB" id="R7TBY9"/>
<dbReference type="InterPro" id="IPR000608">
    <property type="entry name" value="UBC"/>
</dbReference>
<feature type="region of interest" description="Disordered" evidence="1">
    <location>
        <begin position="202"/>
        <end position="312"/>
    </location>
</feature>
<dbReference type="SUPFAM" id="SSF54495">
    <property type="entry name" value="UBC-like"/>
    <property type="match status" value="1"/>
</dbReference>
<evidence type="ECO:0000313" key="3">
    <source>
        <dbReference type="EMBL" id="ELT91224.1"/>
    </source>
</evidence>
<accession>R7TBY9</accession>
<feature type="region of interest" description="Disordered" evidence="1">
    <location>
        <begin position="344"/>
        <end position="395"/>
    </location>
</feature>
<organism evidence="3">
    <name type="scientific">Capitella teleta</name>
    <name type="common">Polychaete worm</name>
    <dbReference type="NCBI Taxonomy" id="283909"/>
    <lineage>
        <taxon>Eukaryota</taxon>
        <taxon>Metazoa</taxon>
        <taxon>Spiralia</taxon>
        <taxon>Lophotrochozoa</taxon>
        <taxon>Annelida</taxon>
        <taxon>Polychaeta</taxon>
        <taxon>Sedentaria</taxon>
        <taxon>Scolecida</taxon>
        <taxon>Capitellidae</taxon>
        <taxon>Capitella</taxon>
    </lineage>
</organism>
<dbReference type="OMA" id="WNPTSHY"/>
<dbReference type="Pfam" id="PF00179">
    <property type="entry name" value="UQ_con"/>
    <property type="match status" value="1"/>
</dbReference>
<dbReference type="InterPro" id="IPR016135">
    <property type="entry name" value="UBQ-conjugating_enzyme/RWD"/>
</dbReference>
<dbReference type="PROSITE" id="PS50127">
    <property type="entry name" value="UBC_2"/>
    <property type="match status" value="1"/>
</dbReference>
<dbReference type="EnsemblMetazoa" id="CapteT209600">
    <property type="protein sequence ID" value="CapteP209600"/>
    <property type="gene ID" value="CapteG209600"/>
</dbReference>
<feature type="compositionally biased region" description="Basic and acidic residues" evidence="1">
    <location>
        <begin position="279"/>
        <end position="291"/>
    </location>
</feature>
<feature type="compositionally biased region" description="Basic and acidic residues" evidence="1">
    <location>
        <begin position="244"/>
        <end position="256"/>
    </location>
</feature>
<evidence type="ECO:0000313" key="4">
    <source>
        <dbReference type="EnsemblMetazoa" id="CapteP209600"/>
    </source>
</evidence>
<sequence length="481" mass="54258">MSRGSFFGQKAKDIQRCIRNIHSFSDGQAAILDWDDENLCSITIQLMPKDGLYEGGRFDFLIKFPERYPEAQPRLTCLTNIYHPNINMEYINEENGNVCLSLIDDWAQARHGLEDVINSLLFLLNYPNLRDPWAPFIDTSMSRRVFKKKVRQSLAGMRLDRVEMAFTKFVEYDKSLDKYDSDYESDYGSVEDDDELANIDMDFFINGNPGADEEGRVTEDAEKLEREEKEGGSSDQRETEEERDGTNGKAEEKNSEEIGGEMDEEKEISEEKIEDGEEKEEKTEENNEAEVKSTNQECEPLSEAKSKDPLDISQLLDKVGAIVTDLIDKDFVDEDGKGPCLFNEDVSCSGASDPVESAEEQTQSSDEEAQSNEEKTQSSDEEAQSNEELVGATTSGAVALSRQDTKILPVDKTIACASRGKRCMSVDALMKQFPRRALTSFVALSRQETKCVLRILKTMKRLNSQGNVPSAPLMKKRKFTV</sequence>
<dbReference type="Proteomes" id="UP000014760">
    <property type="component" value="Unassembled WGS sequence"/>
</dbReference>
<dbReference type="EMBL" id="AMQN01013931">
    <property type="status" value="NOT_ANNOTATED_CDS"/>
    <property type="molecule type" value="Genomic_DNA"/>
</dbReference>
<protein>
    <recommendedName>
        <fullName evidence="2">UBC core domain-containing protein</fullName>
    </recommendedName>
</protein>